<dbReference type="PANTHER" id="PTHR43133:SF46">
    <property type="entry name" value="RNA POLYMERASE SIGMA-70 FACTOR ECF SUBFAMILY"/>
    <property type="match status" value="1"/>
</dbReference>
<dbReference type="GO" id="GO:0006352">
    <property type="term" value="P:DNA-templated transcription initiation"/>
    <property type="evidence" value="ECO:0007669"/>
    <property type="project" value="InterPro"/>
</dbReference>
<dbReference type="AlphaFoldDB" id="A0A411E7B4"/>
<dbReference type="InterPro" id="IPR039425">
    <property type="entry name" value="RNA_pol_sigma-70-like"/>
</dbReference>
<dbReference type="InterPro" id="IPR007627">
    <property type="entry name" value="RNA_pol_sigma70_r2"/>
</dbReference>
<dbReference type="InterPro" id="IPR013325">
    <property type="entry name" value="RNA_pol_sigma_r2"/>
</dbReference>
<name>A0A411E7B4_9FLAO</name>
<organism evidence="7 8">
    <name type="scientific">Muriicola soli</name>
    <dbReference type="NCBI Taxonomy" id="2507538"/>
    <lineage>
        <taxon>Bacteria</taxon>
        <taxon>Pseudomonadati</taxon>
        <taxon>Bacteroidota</taxon>
        <taxon>Flavobacteriia</taxon>
        <taxon>Flavobacteriales</taxon>
        <taxon>Flavobacteriaceae</taxon>
        <taxon>Muriicola</taxon>
    </lineage>
</organism>
<dbReference type="Gene3D" id="1.10.10.10">
    <property type="entry name" value="Winged helix-like DNA-binding domain superfamily/Winged helix DNA-binding domain"/>
    <property type="match status" value="1"/>
</dbReference>
<gene>
    <name evidence="7" type="ORF">EQY75_01925</name>
</gene>
<accession>A0A411E7B4</accession>
<proteinExistence type="inferred from homology"/>
<evidence type="ECO:0000259" key="6">
    <source>
        <dbReference type="Pfam" id="PF08281"/>
    </source>
</evidence>
<dbReference type="RefSeq" id="WP_129602376.1">
    <property type="nucleotide sequence ID" value="NZ_CP035544.1"/>
</dbReference>
<dbReference type="NCBIfam" id="TIGR02937">
    <property type="entry name" value="sigma70-ECF"/>
    <property type="match status" value="1"/>
</dbReference>
<dbReference type="PANTHER" id="PTHR43133">
    <property type="entry name" value="RNA POLYMERASE ECF-TYPE SIGMA FACTO"/>
    <property type="match status" value="1"/>
</dbReference>
<evidence type="ECO:0000259" key="5">
    <source>
        <dbReference type="Pfam" id="PF04542"/>
    </source>
</evidence>
<feature type="domain" description="RNA polymerase sigma factor 70 region 4 type 2" evidence="6">
    <location>
        <begin position="120"/>
        <end position="172"/>
    </location>
</feature>
<dbReference type="GO" id="GO:0016987">
    <property type="term" value="F:sigma factor activity"/>
    <property type="evidence" value="ECO:0007669"/>
    <property type="project" value="UniProtKB-KW"/>
</dbReference>
<dbReference type="InterPro" id="IPR036388">
    <property type="entry name" value="WH-like_DNA-bd_sf"/>
</dbReference>
<evidence type="ECO:0000256" key="4">
    <source>
        <dbReference type="ARBA" id="ARBA00023163"/>
    </source>
</evidence>
<dbReference type="Gene3D" id="1.10.1740.10">
    <property type="match status" value="1"/>
</dbReference>
<evidence type="ECO:0000313" key="8">
    <source>
        <dbReference type="Proteomes" id="UP000290889"/>
    </source>
</evidence>
<protein>
    <submittedName>
        <fullName evidence="7">RNA polymerase sigma factor</fullName>
    </submittedName>
</protein>
<keyword evidence="4" id="KW-0804">Transcription</keyword>
<dbReference type="Pfam" id="PF04542">
    <property type="entry name" value="Sigma70_r2"/>
    <property type="match status" value="1"/>
</dbReference>
<dbReference type="SUPFAM" id="SSF88659">
    <property type="entry name" value="Sigma3 and sigma4 domains of RNA polymerase sigma factors"/>
    <property type="match status" value="1"/>
</dbReference>
<keyword evidence="2" id="KW-0805">Transcription regulation</keyword>
<evidence type="ECO:0000256" key="1">
    <source>
        <dbReference type="ARBA" id="ARBA00010641"/>
    </source>
</evidence>
<dbReference type="OrthoDB" id="1056775at2"/>
<dbReference type="SUPFAM" id="SSF88946">
    <property type="entry name" value="Sigma2 domain of RNA polymerase sigma factors"/>
    <property type="match status" value="1"/>
</dbReference>
<dbReference type="InterPro" id="IPR013324">
    <property type="entry name" value="RNA_pol_sigma_r3/r4-like"/>
</dbReference>
<dbReference type="GO" id="GO:0003677">
    <property type="term" value="F:DNA binding"/>
    <property type="evidence" value="ECO:0007669"/>
    <property type="project" value="InterPro"/>
</dbReference>
<evidence type="ECO:0000256" key="2">
    <source>
        <dbReference type="ARBA" id="ARBA00023015"/>
    </source>
</evidence>
<sequence length="187" mass="22103">MKIISLYENEKATLRKAVRGNRNAQRMIYEKYSPKMLSVCRQYIKDLHFAEDVMIGGFVKVFNNLNSFRHEGSFEGWIRRIMVREAITYLRKNQFVVYDSEKMETHTESVLYNESQLQVEEVQKLIDSLPDGYKTVFVLYAVEGFKHREIAELLQISESTSKSQLFKARQFLQQRISSLEIRKKTQS</sequence>
<dbReference type="Pfam" id="PF08281">
    <property type="entry name" value="Sigma70_r4_2"/>
    <property type="match status" value="1"/>
</dbReference>
<keyword evidence="3" id="KW-0731">Sigma factor</keyword>
<dbReference type="InterPro" id="IPR013249">
    <property type="entry name" value="RNA_pol_sigma70_r4_t2"/>
</dbReference>
<dbReference type="KEGG" id="mur:EQY75_01925"/>
<dbReference type="EMBL" id="CP035544">
    <property type="protein sequence ID" value="QBA63413.1"/>
    <property type="molecule type" value="Genomic_DNA"/>
</dbReference>
<evidence type="ECO:0000313" key="7">
    <source>
        <dbReference type="EMBL" id="QBA63413.1"/>
    </source>
</evidence>
<dbReference type="InterPro" id="IPR014284">
    <property type="entry name" value="RNA_pol_sigma-70_dom"/>
</dbReference>
<dbReference type="Proteomes" id="UP000290889">
    <property type="component" value="Chromosome"/>
</dbReference>
<keyword evidence="8" id="KW-1185">Reference proteome</keyword>
<dbReference type="CDD" id="cd06171">
    <property type="entry name" value="Sigma70_r4"/>
    <property type="match status" value="1"/>
</dbReference>
<feature type="domain" description="RNA polymerase sigma-70 region 2" evidence="5">
    <location>
        <begin position="28"/>
        <end position="94"/>
    </location>
</feature>
<comment type="similarity">
    <text evidence="1">Belongs to the sigma-70 factor family. ECF subfamily.</text>
</comment>
<evidence type="ECO:0000256" key="3">
    <source>
        <dbReference type="ARBA" id="ARBA00023082"/>
    </source>
</evidence>
<reference evidence="7 8" key="1">
    <citation type="submission" date="2019-01" db="EMBL/GenBank/DDBJ databases">
        <title>Muriicola soli sp. nov., isolated from soil.</title>
        <authorList>
            <person name="Kang H.J."/>
            <person name="Kim S.B."/>
        </authorList>
    </citation>
    <scope>NUCLEOTIDE SEQUENCE [LARGE SCALE GENOMIC DNA]</scope>
    <source>
        <strain evidence="7 8">MMS17-SY002</strain>
    </source>
</reference>